<dbReference type="RefSeq" id="WP_013325168.1">
    <property type="nucleotide sequence ID" value="NC_014501.1"/>
</dbReference>
<evidence type="ECO:0000313" key="4">
    <source>
        <dbReference type="Proteomes" id="UP000008206"/>
    </source>
</evidence>
<dbReference type="SUPFAM" id="SSF51735">
    <property type="entry name" value="NAD(P)-binding Rossmann-fold domains"/>
    <property type="match status" value="1"/>
</dbReference>
<feature type="domain" description="NADH:ubiquinone oxidoreductase intermediate-associated protein 30" evidence="1">
    <location>
        <begin position="184"/>
        <end position="349"/>
    </location>
</feature>
<evidence type="ECO:0000259" key="1">
    <source>
        <dbReference type="Pfam" id="PF08547"/>
    </source>
</evidence>
<dbReference type="InterPro" id="IPR036291">
    <property type="entry name" value="NAD(P)-bd_dom_sf"/>
</dbReference>
<dbReference type="eggNOG" id="COG0702">
    <property type="taxonomic scope" value="Bacteria"/>
</dbReference>
<evidence type="ECO:0000259" key="2">
    <source>
        <dbReference type="Pfam" id="PF13460"/>
    </source>
</evidence>
<dbReference type="InterPro" id="IPR008979">
    <property type="entry name" value="Galactose-bd-like_sf"/>
</dbReference>
<proteinExistence type="predicted"/>
<dbReference type="Proteomes" id="UP000008206">
    <property type="component" value="Chromosome"/>
</dbReference>
<dbReference type="OrthoDB" id="442188at2"/>
<sequence>MNQKNPPRWDAGRFFETLNYFEVIPFFSCWQRLFRGHQQTQTVNLGKKNMGTILVAGATGGVGKRVVRRLLDNKYPVRALVRDSQKAREILGDKVELFEADLTLKETLTPKLMENVAAIICCTGVRVQPVEGDTPSREKYYQGIKFYLPEVVDSPEMVEYQGIKNLIEAAQKYLKFKLPERTLFDFTKPSTELKETWGAVDDVVMGGVSQSSLRLDSKRAVFSGNVSTDNNGGFASVRTRNLEPPLDLSEYEGIELRVQGDGKRYKFIIRCEGKWDGIGYCYSFDTIYNFTQTIQIPFADLIPVFRAKTVPEAGAFDASKVYSMQLMLSKFEYNGGLNPKFSPGLFGIEIESIKAYGGKPKPQFIMISSAGVTRPGRPGINLEEEPPAVRMNDQLGGILTWKFRGEEVVRSSGLAYTIVRPCALTEKPADKVLMFAQGDNIKGQVSREAIAELCVEALELPNACHKTFEVREEEQQAASINWPDLFAQINRDLS</sequence>
<keyword evidence="4" id="KW-1185">Reference proteome</keyword>
<reference evidence="4" key="1">
    <citation type="journal article" date="2011" name="MBio">
        <title>Novel metabolic attributes of the genus Cyanothece, comprising a group of unicellular nitrogen-fixing Cyanobacteria.</title>
        <authorList>
            <person name="Bandyopadhyay A."/>
            <person name="Elvitigala T."/>
            <person name="Welsh E."/>
            <person name="Stockel J."/>
            <person name="Liberton M."/>
            <person name="Min H."/>
            <person name="Sherman L.A."/>
            <person name="Pakrasi H.B."/>
        </authorList>
    </citation>
    <scope>NUCLEOTIDE SEQUENCE [LARGE SCALE GENOMIC DNA]</scope>
    <source>
        <strain evidence="4">PCC 7822</strain>
    </source>
</reference>
<dbReference type="PANTHER" id="PTHR15020:SF50">
    <property type="entry name" value="UPF0659 PROTEIN YMR090W"/>
    <property type="match status" value="1"/>
</dbReference>
<dbReference type="PANTHER" id="PTHR15020">
    <property type="entry name" value="FLAVIN REDUCTASE-RELATED"/>
    <property type="match status" value="1"/>
</dbReference>
<dbReference type="Pfam" id="PF08547">
    <property type="entry name" value="CIA30"/>
    <property type="match status" value="1"/>
</dbReference>
<dbReference type="AlphaFoldDB" id="E0U621"/>
<protein>
    <submittedName>
        <fullName evidence="3">NADH:ubiquinone oxidoreductase complex I intermediate-associated protein 30</fullName>
    </submittedName>
</protein>
<keyword evidence="3" id="KW-0830">Ubiquinone</keyword>
<evidence type="ECO:0000313" key="3">
    <source>
        <dbReference type="EMBL" id="ADN17130.1"/>
    </source>
</evidence>
<dbReference type="KEGG" id="cyj:Cyan7822_5249"/>
<dbReference type="SUPFAM" id="SSF49785">
    <property type="entry name" value="Galactose-binding domain-like"/>
    <property type="match status" value="1"/>
</dbReference>
<accession>E0U621</accession>
<dbReference type="Pfam" id="PF13460">
    <property type="entry name" value="NAD_binding_10"/>
    <property type="match status" value="2"/>
</dbReference>
<dbReference type="STRING" id="497965.Cyan7822_5249"/>
<gene>
    <name evidence="3" type="ordered locus">Cyan7822_5249</name>
</gene>
<dbReference type="HOGENOM" id="CLU_029746_1_1_3"/>
<name>E0U621_GLOV7</name>
<dbReference type="InterPro" id="IPR013857">
    <property type="entry name" value="NADH-UbQ_OxRdtase-assoc_prot30"/>
</dbReference>
<feature type="domain" description="NAD(P)-binding" evidence="2">
    <location>
        <begin position="57"/>
        <end position="171"/>
    </location>
</feature>
<feature type="domain" description="NAD(P)-binding" evidence="2">
    <location>
        <begin position="362"/>
        <end position="459"/>
    </location>
</feature>
<dbReference type="EMBL" id="CP002198">
    <property type="protein sequence ID" value="ADN17130.1"/>
    <property type="molecule type" value="Genomic_DNA"/>
</dbReference>
<organism evidence="3 4">
    <name type="scientific">Gloeothece verrucosa (strain PCC 7822)</name>
    <name type="common">Cyanothece sp. (strain PCC 7822)</name>
    <dbReference type="NCBI Taxonomy" id="497965"/>
    <lineage>
        <taxon>Bacteria</taxon>
        <taxon>Bacillati</taxon>
        <taxon>Cyanobacteriota</taxon>
        <taxon>Cyanophyceae</taxon>
        <taxon>Oscillatoriophycideae</taxon>
        <taxon>Chroococcales</taxon>
        <taxon>Aphanothecaceae</taxon>
        <taxon>Gloeothece</taxon>
        <taxon>Gloeothece verrucosa</taxon>
    </lineage>
</organism>
<dbReference type="InterPro" id="IPR016040">
    <property type="entry name" value="NAD(P)-bd_dom"/>
</dbReference>
<dbReference type="Gene3D" id="3.40.50.720">
    <property type="entry name" value="NAD(P)-binding Rossmann-like Domain"/>
    <property type="match status" value="2"/>
</dbReference>